<evidence type="ECO:0000256" key="12">
    <source>
        <dbReference type="ARBA" id="ARBA00049613"/>
    </source>
</evidence>
<protein>
    <recommendedName>
        <fullName evidence="4">Ribonuclease inhibitor</fullName>
    </recommendedName>
    <alternativeName>
        <fullName evidence="11">Ribonuclease/angiogenin inhibitor 1</fullName>
    </alternativeName>
</protein>
<evidence type="ECO:0000256" key="5">
    <source>
        <dbReference type="ARBA" id="ARBA00022490"/>
    </source>
</evidence>
<dbReference type="Pfam" id="PF13516">
    <property type="entry name" value="LRR_6"/>
    <property type="match status" value="6"/>
</dbReference>
<keyword evidence="6" id="KW-0597">Phosphoprotein</keyword>
<dbReference type="Pfam" id="PF18779">
    <property type="entry name" value="LRR_RI_capping"/>
    <property type="match status" value="1"/>
</dbReference>
<dbReference type="PANTHER" id="PTHR45690">
    <property type="entry name" value="NACHT, LRR AND PYD DOMAINS-CONTAINING PROTEIN 12"/>
    <property type="match status" value="1"/>
</dbReference>
<evidence type="ECO:0000256" key="4">
    <source>
        <dbReference type="ARBA" id="ARBA00014554"/>
    </source>
</evidence>
<dbReference type="GO" id="GO:0005634">
    <property type="term" value="C:nucleus"/>
    <property type="evidence" value="ECO:0007669"/>
    <property type="project" value="UniProtKB-SubCell"/>
</dbReference>
<keyword evidence="10" id="KW-0539">Nucleus</keyword>
<dbReference type="CDD" id="cd00116">
    <property type="entry name" value="LRR_RI"/>
    <property type="match status" value="1"/>
</dbReference>
<dbReference type="Proteomes" id="UP001488838">
    <property type="component" value="Unassembled WGS sequence"/>
</dbReference>
<proteinExistence type="predicted"/>
<keyword evidence="7" id="KW-0433">Leucine-rich repeat</keyword>
<dbReference type="PROSITE" id="PS51450">
    <property type="entry name" value="LRR"/>
    <property type="match status" value="1"/>
</dbReference>
<dbReference type="InterPro" id="IPR041302">
    <property type="entry name" value="LRR_RI_cap"/>
</dbReference>
<keyword evidence="9" id="KW-0007">Acetylation</keyword>
<dbReference type="AlphaFoldDB" id="A0AAW0HIV7"/>
<dbReference type="Gene3D" id="3.80.10.10">
    <property type="entry name" value="Ribonuclease Inhibitor"/>
    <property type="match status" value="1"/>
</dbReference>
<evidence type="ECO:0000256" key="8">
    <source>
        <dbReference type="ARBA" id="ARBA00022737"/>
    </source>
</evidence>
<dbReference type="GO" id="GO:0005737">
    <property type="term" value="C:cytoplasm"/>
    <property type="evidence" value="ECO:0007669"/>
    <property type="project" value="UniProtKB-SubCell"/>
</dbReference>
<keyword evidence="15" id="KW-1185">Reference proteome</keyword>
<dbReference type="PANTHER" id="PTHR45690:SF19">
    <property type="entry name" value="NACHT, LRR AND PYD DOMAINS-CONTAINING PROTEIN 3"/>
    <property type="match status" value="1"/>
</dbReference>
<dbReference type="SUPFAM" id="SSF52047">
    <property type="entry name" value="RNI-like"/>
    <property type="match status" value="2"/>
</dbReference>
<sequence length="494" mass="53724">MLTRLVGPRPASPTPVRRPPSRQVLQASVIASSHCATTMSLDIQCEQLSDARWTEVLPLIQQYQVVRLDDCGVTEVRCKDISSAVQANPTLTELSLCTNELGDAGVCLVLQGLRNPTCKIQKLSLQNCSLTEAGCRALPDVLRSLPTLRELHLSDNPLGDAGLKLLCEGLLDPQCRLEKLQLEYCNLTAASCEPLASVLRVKPDCKELVLSNNDLHEAGVQMLCKGLKDSACQLESLKLENCGVTSANCRDLCDVLASKASLLHLDLGSNKLGNAGIAALCSGLLLASCRLKTLWLWECDITAEGCKDLCRVLRAKQSLKELSLAGNELRDEGAQLLCESLLEPGCQLESLWIKTCSLTAACCSHICSVLTKNRSLLELQMSSNPLGDPGVLELCKALGQPDTVLRVLWLGDCDVTDNACSSLAAVLLANRSLQELDLSNNCMGDLGVLQLMESLKQPSCTLQQLVLYDIYWTEEVEDQLRALEEERPSLRIIS</sequence>
<dbReference type="InterPro" id="IPR032675">
    <property type="entry name" value="LRR_dom_sf"/>
</dbReference>
<evidence type="ECO:0000256" key="1">
    <source>
        <dbReference type="ARBA" id="ARBA00004123"/>
    </source>
</evidence>
<evidence type="ECO:0000313" key="15">
    <source>
        <dbReference type="Proteomes" id="UP001488838"/>
    </source>
</evidence>
<evidence type="ECO:0000256" key="6">
    <source>
        <dbReference type="ARBA" id="ARBA00022553"/>
    </source>
</evidence>
<reference evidence="14 15" key="1">
    <citation type="journal article" date="2023" name="bioRxiv">
        <title>Conserved and derived expression patterns and positive selection on dental genes reveal complex evolutionary context of ever-growing rodent molars.</title>
        <authorList>
            <person name="Calamari Z.T."/>
            <person name="Song A."/>
            <person name="Cohen E."/>
            <person name="Akter M."/>
            <person name="Roy R.D."/>
            <person name="Hallikas O."/>
            <person name="Christensen M.M."/>
            <person name="Li P."/>
            <person name="Marangoni P."/>
            <person name="Jernvall J."/>
            <person name="Klein O.D."/>
        </authorList>
    </citation>
    <scope>NUCLEOTIDE SEQUENCE [LARGE SCALE GENOMIC DNA]</scope>
    <source>
        <strain evidence="14">V071</strain>
    </source>
</reference>
<keyword evidence="8" id="KW-0677">Repeat</keyword>
<evidence type="ECO:0000256" key="7">
    <source>
        <dbReference type="ARBA" id="ARBA00022614"/>
    </source>
</evidence>
<comment type="function">
    <text evidence="12">Ribonuclease inhibitor which inhibits RNASE1, RNASE2 and angiogenin (ANG). May play a role in redox homeostasis. Required to inhibit the cytotoxic tRNA ribonuclease activity of ANG in the cytoplasm in absence of stress. Relocates to the nucleus in response to stress, relieving inhibition of ANG in the cytoplasm, and inhibiting the angiogenic activity of ANG in the nucleus.</text>
</comment>
<dbReference type="SMART" id="SM00368">
    <property type="entry name" value="LRR_RI"/>
    <property type="match status" value="13"/>
</dbReference>
<evidence type="ECO:0000256" key="2">
    <source>
        <dbReference type="ARBA" id="ARBA00004496"/>
    </source>
</evidence>
<accession>A0AAW0HIV7</accession>
<keyword evidence="5" id="KW-0963">Cytoplasm</keyword>
<gene>
    <name evidence="14" type="ORF">U0070_013198</name>
</gene>
<comment type="subcellular location">
    <subcellularLocation>
        <location evidence="2">Cytoplasm</location>
    </subcellularLocation>
    <subcellularLocation>
        <location evidence="1">Nucleus</location>
    </subcellularLocation>
</comment>
<organism evidence="14 15">
    <name type="scientific">Myodes glareolus</name>
    <name type="common">Bank vole</name>
    <name type="synonym">Clethrionomys glareolus</name>
    <dbReference type="NCBI Taxonomy" id="447135"/>
    <lineage>
        <taxon>Eukaryota</taxon>
        <taxon>Metazoa</taxon>
        <taxon>Chordata</taxon>
        <taxon>Craniata</taxon>
        <taxon>Vertebrata</taxon>
        <taxon>Euteleostomi</taxon>
        <taxon>Mammalia</taxon>
        <taxon>Eutheria</taxon>
        <taxon>Euarchontoglires</taxon>
        <taxon>Glires</taxon>
        <taxon>Rodentia</taxon>
        <taxon>Myomorpha</taxon>
        <taxon>Muroidea</taxon>
        <taxon>Cricetidae</taxon>
        <taxon>Arvicolinae</taxon>
        <taxon>Myodes</taxon>
    </lineage>
</organism>
<evidence type="ECO:0000256" key="11">
    <source>
        <dbReference type="ARBA" id="ARBA00032534"/>
    </source>
</evidence>
<name>A0AAW0HIV7_MYOGA</name>
<evidence type="ECO:0000256" key="13">
    <source>
        <dbReference type="SAM" id="MobiDB-lite"/>
    </source>
</evidence>
<feature type="region of interest" description="Disordered" evidence="13">
    <location>
        <begin position="1"/>
        <end position="22"/>
    </location>
</feature>
<evidence type="ECO:0000256" key="10">
    <source>
        <dbReference type="ARBA" id="ARBA00023242"/>
    </source>
</evidence>
<dbReference type="InterPro" id="IPR001611">
    <property type="entry name" value="Leu-rich_rpt"/>
</dbReference>
<dbReference type="EMBL" id="JBBHLL010000492">
    <property type="protein sequence ID" value="KAK7801704.1"/>
    <property type="molecule type" value="Genomic_DNA"/>
</dbReference>
<comment type="caution">
    <text evidence="14">The sequence shown here is derived from an EMBL/GenBank/DDBJ whole genome shotgun (WGS) entry which is preliminary data.</text>
</comment>
<dbReference type="InterPro" id="IPR050637">
    <property type="entry name" value="NLRP_innate_immun_reg"/>
</dbReference>
<evidence type="ECO:0000256" key="3">
    <source>
        <dbReference type="ARBA" id="ARBA00011699"/>
    </source>
</evidence>
<evidence type="ECO:0000256" key="9">
    <source>
        <dbReference type="ARBA" id="ARBA00022990"/>
    </source>
</evidence>
<evidence type="ECO:0000313" key="14">
    <source>
        <dbReference type="EMBL" id="KAK7801704.1"/>
    </source>
</evidence>
<comment type="subunit">
    <text evidence="3">Forms high-affinity heterodimers with RNASE1, ANG and RNASE2.</text>
</comment>